<dbReference type="PANTHER" id="PTHR12957:SF2">
    <property type="entry name" value="INTEGRATOR COMPLEX SUBUNIT 6"/>
    <property type="match status" value="1"/>
</dbReference>
<dbReference type="AlphaFoldDB" id="A0A8S2VZQ4"/>
<dbReference type="GO" id="GO:0032039">
    <property type="term" value="C:integrator complex"/>
    <property type="evidence" value="ECO:0007669"/>
    <property type="project" value="TreeGrafter"/>
</dbReference>
<name>A0A8S2VZQ4_9BILA</name>
<dbReference type="PANTHER" id="PTHR12957">
    <property type="entry name" value="DEAD/H BOX POLYPEPTIDE 26/DICE1-RELATED"/>
    <property type="match status" value="1"/>
</dbReference>
<dbReference type="EMBL" id="CAJOBI010156477">
    <property type="protein sequence ID" value="CAF4833239.1"/>
    <property type="molecule type" value="Genomic_DNA"/>
</dbReference>
<evidence type="ECO:0000313" key="3">
    <source>
        <dbReference type="Proteomes" id="UP000681967"/>
    </source>
</evidence>
<evidence type="ECO:0000313" key="2">
    <source>
        <dbReference type="EMBL" id="CAF4833239.1"/>
    </source>
</evidence>
<dbReference type="Proteomes" id="UP000676336">
    <property type="component" value="Unassembled WGS sequence"/>
</dbReference>
<feature type="non-terminal residue" evidence="1">
    <location>
        <position position="70"/>
    </location>
</feature>
<comment type="caution">
    <text evidence="1">The sequence shown here is derived from an EMBL/GenBank/DDBJ whole genome shotgun (WGS) entry which is preliminary data.</text>
</comment>
<dbReference type="EMBL" id="CAJOBH010060946">
    <property type="protein sequence ID" value="CAF4424637.1"/>
    <property type="molecule type" value="Genomic_DNA"/>
</dbReference>
<proteinExistence type="predicted"/>
<gene>
    <name evidence="1" type="ORF">BYL167_LOCUS32609</name>
    <name evidence="2" type="ORF">SMN809_LOCUS48595</name>
</gene>
<organism evidence="1 3">
    <name type="scientific">Rotaria magnacalcarata</name>
    <dbReference type="NCBI Taxonomy" id="392030"/>
    <lineage>
        <taxon>Eukaryota</taxon>
        <taxon>Metazoa</taxon>
        <taxon>Spiralia</taxon>
        <taxon>Gnathifera</taxon>
        <taxon>Rotifera</taxon>
        <taxon>Eurotatoria</taxon>
        <taxon>Bdelloidea</taxon>
        <taxon>Philodinida</taxon>
        <taxon>Philodinidae</taxon>
        <taxon>Rotaria</taxon>
    </lineage>
</organism>
<reference evidence="1" key="1">
    <citation type="submission" date="2021-02" db="EMBL/GenBank/DDBJ databases">
        <authorList>
            <person name="Nowell W R."/>
        </authorList>
    </citation>
    <scope>NUCLEOTIDE SEQUENCE</scope>
</reference>
<dbReference type="InterPro" id="IPR051113">
    <property type="entry name" value="Integrator_subunit6"/>
</dbReference>
<dbReference type="Proteomes" id="UP000681967">
    <property type="component" value="Unassembled WGS sequence"/>
</dbReference>
<dbReference type="GO" id="GO:0034472">
    <property type="term" value="P:snRNA 3'-end processing"/>
    <property type="evidence" value="ECO:0007669"/>
    <property type="project" value="TreeGrafter"/>
</dbReference>
<feature type="non-terminal residue" evidence="1">
    <location>
        <position position="1"/>
    </location>
</feature>
<evidence type="ECO:0000313" key="1">
    <source>
        <dbReference type="EMBL" id="CAF4424637.1"/>
    </source>
</evidence>
<protein>
    <submittedName>
        <fullName evidence="1">Uncharacterized protein</fullName>
    </submittedName>
</protein>
<accession>A0A8S2VZQ4</accession>
<sequence>PLGSELTKEPFRWDQRLFAIVLALSATASSLVSLGNPNNAAVTGLTDIQANQFIPAAIDQPITAMCDVTG</sequence>